<name>A0A017SNS8_ASPRC</name>
<gene>
    <name evidence="6" type="ORF">EURHEDRAFT_383610</name>
</gene>
<keyword evidence="7" id="KW-1185">Reference proteome</keyword>
<dbReference type="InterPro" id="IPR029058">
    <property type="entry name" value="AB_hydrolase_fold"/>
</dbReference>
<evidence type="ECO:0000256" key="3">
    <source>
        <dbReference type="ARBA" id="ARBA00022801"/>
    </source>
</evidence>
<dbReference type="OrthoDB" id="408631at2759"/>
<dbReference type="InterPro" id="IPR002018">
    <property type="entry name" value="CarbesteraseB"/>
</dbReference>
<keyword evidence="3 4" id="KW-0378">Hydrolase</keyword>
<keyword evidence="4" id="KW-0732">Signal</keyword>
<proteinExistence type="inferred from homology"/>
<evidence type="ECO:0000259" key="5">
    <source>
        <dbReference type="Pfam" id="PF00135"/>
    </source>
</evidence>
<dbReference type="GO" id="GO:0016787">
    <property type="term" value="F:hydrolase activity"/>
    <property type="evidence" value="ECO:0007669"/>
    <property type="project" value="UniProtKB-KW"/>
</dbReference>
<evidence type="ECO:0000256" key="1">
    <source>
        <dbReference type="ARBA" id="ARBA00005964"/>
    </source>
</evidence>
<protein>
    <recommendedName>
        <fullName evidence="4">Carboxylic ester hydrolase</fullName>
        <ecNumber evidence="4">3.1.1.-</ecNumber>
    </recommendedName>
</protein>
<dbReference type="PROSITE" id="PS00122">
    <property type="entry name" value="CARBOXYLESTERASE_B_1"/>
    <property type="match status" value="1"/>
</dbReference>
<dbReference type="PROSITE" id="PS01173">
    <property type="entry name" value="LIPASE_GDXG_HIS"/>
    <property type="match status" value="1"/>
</dbReference>
<reference evidence="7" key="1">
    <citation type="journal article" date="2014" name="Nat. Commun.">
        <title>Genomic adaptations of the halophilic Dead Sea filamentous fungus Eurotium rubrum.</title>
        <authorList>
            <person name="Kis-Papo T."/>
            <person name="Weig A.R."/>
            <person name="Riley R."/>
            <person name="Persoh D."/>
            <person name="Salamov A."/>
            <person name="Sun H."/>
            <person name="Lipzen A."/>
            <person name="Wasser S.P."/>
            <person name="Rambold G."/>
            <person name="Grigoriev I.V."/>
            <person name="Nevo E."/>
        </authorList>
    </citation>
    <scope>NUCLEOTIDE SEQUENCE [LARGE SCALE GENOMIC DNA]</scope>
    <source>
        <strain evidence="7">CBS 135680</strain>
    </source>
</reference>
<dbReference type="PANTHER" id="PTHR11559">
    <property type="entry name" value="CARBOXYLESTERASE"/>
    <property type="match status" value="1"/>
</dbReference>
<dbReference type="Gene3D" id="3.40.50.1820">
    <property type="entry name" value="alpha/beta hydrolase"/>
    <property type="match status" value="1"/>
</dbReference>
<feature type="domain" description="Carboxylesterase type B" evidence="5">
    <location>
        <begin position="32"/>
        <end position="577"/>
    </location>
</feature>
<dbReference type="AlphaFoldDB" id="A0A017SNS8"/>
<dbReference type="HOGENOM" id="CLU_006586_10_6_1"/>
<dbReference type="InterPro" id="IPR019826">
    <property type="entry name" value="Carboxylesterase_B_AS"/>
</dbReference>
<dbReference type="InterPro" id="IPR050309">
    <property type="entry name" value="Type-B_Carboxylest/Lipase"/>
</dbReference>
<accession>A0A017SNS8</accession>
<evidence type="ECO:0000256" key="2">
    <source>
        <dbReference type="ARBA" id="ARBA00010515"/>
    </source>
</evidence>
<feature type="chain" id="PRO_5005101081" description="Carboxylic ester hydrolase" evidence="4">
    <location>
        <begin position="21"/>
        <end position="587"/>
    </location>
</feature>
<dbReference type="GeneID" id="63694707"/>
<comment type="similarity">
    <text evidence="1 4">Belongs to the type-B carboxylesterase/lipase family.</text>
</comment>
<evidence type="ECO:0000256" key="4">
    <source>
        <dbReference type="RuleBase" id="RU361235"/>
    </source>
</evidence>
<dbReference type="Pfam" id="PF00135">
    <property type="entry name" value="COesterase"/>
    <property type="match status" value="1"/>
</dbReference>
<dbReference type="EMBL" id="KK088413">
    <property type="protein sequence ID" value="EYE98461.1"/>
    <property type="molecule type" value="Genomic_DNA"/>
</dbReference>
<dbReference type="RefSeq" id="XP_040642149.1">
    <property type="nucleotide sequence ID" value="XM_040779583.1"/>
</dbReference>
<feature type="signal peptide" evidence="4">
    <location>
        <begin position="1"/>
        <end position="20"/>
    </location>
</feature>
<dbReference type="SUPFAM" id="SSF53474">
    <property type="entry name" value="alpha/beta-Hydrolases"/>
    <property type="match status" value="1"/>
</dbReference>
<dbReference type="EC" id="3.1.1.-" evidence="4"/>
<organism evidence="6 7">
    <name type="scientific">Aspergillus ruber (strain CBS 135680)</name>
    <dbReference type="NCBI Taxonomy" id="1388766"/>
    <lineage>
        <taxon>Eukaryota</taxon>
        <taxon>Fungi</taxon>
        <taxon>Dikarya</taxon>
        <taxon>Ascomycota</taxon>
        <taxon>Pezizomycotina</taxon>
        <taxon>Eurotiomycetes</taxon>
        <taxon>Eurotiomycetidae</taxon>
        <taxon>Eurotiales</taxon>
        <taxon>Aspergillaceae</taxon>
        <taxon>Aspergillus</taxon>
        <taxon>Aspergillus subgen. Aspergillus</taxon>
    </lineage>
</organism>
<dbReference type="ESTHER" id="9euro-a0a017sns8">
    <property type="family name" value="Fungal_carboxylesterase_lipase"/>
</dbReference>
<comment type="similarity">
    <text evidence="2">Belongs to the 'GDXG' lipolytic enzyme family.</text>
</comment>
<sequence length="587" mass="64028">MALLFALRVLVAFAIPLVNGLLGPAPETVLDYGTFKGSTSIQGVDSFLGIPFGKAGRLENPTLIGATEKLNGVQDATKYGISCPQQQLIASPLSGDNSELGGLLGAVQQLAFTAVPIENQGEECLTINVQLPSGINSTEGLPVLFWIHGGGFEFGSSAALGAETTAVQGLIYQGANIVKRSMDMGQPIIFVSANHRLNAFGTLASQEITDAGISNLLLKDQRVAMQWVQKYIRQFGGDPSRVTLFGESAGSLAIATHMVLNDGDTEGLFSSAIMASGSIMKLKDYRHAQKVFDFMANNSGCGSASDKVDCLRKASYNHIYNAVQRLPTFLSYESTSVPWYPRPDGKYLTDSPHKLLRQGKVAKIPYIISDMKDEGTLFSLVPALNITTDEDFQRFFHDVFFQNLTPQQVKAFTDQYSADPAEGSPFDTGSANQLGPQYKRLSAAIGDYTFQAGRRDLLQHTYSQQKVYTCLIEQSLPVLGQIGALSGLTNLPLLGSFHVSDVLLNSFGLLPPQLSTNSLNLMSTYIAFVNSEDPNNHGLKDLPQWPTWNPEEKAMFEHRESGPRIIKDDFREKQMDFINNNADTYTC</sequence>
<dbReference type="InterPro" id="IPR002168">
    <property type="entry name" value="Lipase_GDXG_HIS_AS"/>
</dbReference>
<evidence type="ECO:0000313" key="7">
    <source>
        <dbReference type="Proteomes" id="UP000019804"/>
    </source>
</evidence>
<dbReference type="STRING" id="1388766.A0A017SNS8"/>
<dbReference type="Proteomes" id="UP000019804">
    <property type="component" value="Unassembled WGS sequence"/>
</dbReference>
<evidence type="ECO:0000313" key="6">
    <source>
        <dbReference type="EMBL" id="EYE98461.1"/>
    </source>
</evidence>